<gene>
    <name evidence="1" type="primary">120</name>
    <name evidence="1" type="ORF">SEA_BANTAM_120</name>
</gene>
<dbReference type="EMBL" id="KX557272">
    <property type="protein sequence ID" value="AOE43809.1"/>
    <property type="molecule type" value="Genomic_DNA"/>
</dbReference>
<evidence type="ECO:0000313" key="2">
    <source>
        <dbReference type="Proteomes" id="UP000202170"/>
    </source>
</evidence>
<sequence>MRGIGSLANAIWREYDRALDDLFDDLVRVLEDFGHDESEWVSIVADELPGDIADAFEEWMA</sequence>
<dbReference type="Proteomes" id="UP000202170">
    <property type="component" value="Segment"/>
</dbReference>
<proteinExistence type="predicted"/>
<keyword evidence="2" id="KW-1185">Reference proteome</keyword>
<dbReference type="GeneID" id="29080384"/>
<protein>
    <submittedName>
        <fullName evidence="1">Uncharacterized protein</fullName>
    </submittedName>
</protein>
<name>A0A1B3AYH8_9CAUD</name>
<dbReference type="KEGG" id="vg:29080384"/>
<accession>A0A1B3AYH8</accession>
<organism evidence="1 2">
    <name type="scientific">Gordonia phage Bantam</name>
    <dbReference type="NCBI Taxonomy" id="1887641"/>
    <lineage>
        <taxon>Viruses</taxon>
        <taxon>Duplodnaviria</taxon>
        <taxon>Heunggongvirae</taxon>
        <taxon>Uroviricota</taxon>
        <taxon>Caudoviricetes</taxon>
        <taxon>Bantamvirus</taxon>
        <taxon>Bantamvirus bantam</taxon>
    </lineage>
</organism>
<dbReference type="RefSeq" id="YP_009287588.1">
    <property type="nucleotide sequence ID" value="NC_031074.1"/>
</dbReference>
<reference evidence="2" key="1">
    <citation type="submission" date="2016-07" db="EMBL/GenBank/DDBJ databases">
        <authorList>
            <person name="Florea S."/>
            <person name="Webb J.S."/>
            <person name="Jaromczyk J."/>
            <person name="Schardl C.L."/>
        </authorList>
    </citation>
    <scope>NUCLEOTIDE SEQUENCE [LARGE SCALE GENOMIC DNA]</scope>
</reference>
<evidence type="ECO:0000313" key="1">
    <source>
        <dbReference type="EMBL" id="AOE43809.1"/>
    </source>
</evidence>